<gene>
    <name evidence="1" type="ORF">O9G_001292</name>
</gene>
<accession>A0A075ATE5</accession>
<dbReference type="Proteomes" id="UP000030755">
    <property type="component" value="Unassembled WGS sequence"/>
</dbReference>
<dbReference type="AlphaFoldDB" id="A0A075ATE5"/>
<sequence>MQLDVNYKILPLGYCMTKSPRFKRRSSEKINMDCRMQLFYSQEFEHKQLVDELLIACSKSKTVHFNINTTLSFLSPLKWIKDSYSFTLDKEFVCRIPENIKTDPKLAKPLNSFKILFSVLAVAR</sequence>
<reference evidence="1 2" key="1">
    <citation type="journal article" date="2013" name="Curr. Biol.">
        <title>Shared signatures of parasitism and phylogenomics unite Cryptomycota and microsporidia.</title>
        <authorList>
            <person name="James T.Y."/>
            <person name="Pelin A."/>
            <person name="Bonen L."/>
            <person name="Ahrendt S."/>
            <person name="Sain D."/>
            <person name="Corradi N."/>
            <person name="Stajich J.E."/>
        </authorList>
    </citation>
    <scope>NUCLEOTIDE SEQUENCE [LARGE SCALE GENOMIC DNA]</scope>
    <source>
        <strain evidence="1 2">CSF55</strain>
    </source>
</reference>
<protein>
    <submittedName>
        <fullName evidence="1">Uncharacterized protein</fullName>
    </submittedName>
</protein>
<evidence type="ECO:0000313" key="1">
    <source>
        <dbReference type="EMBL" id="EPZ33541.1"/>
    </source>
</evidence>
<keyword evidence="2" id="KW-1185">Reference proteome</keyword>
<evidence type="ECO:0000313" key="2">
    <source>
        <dbReference type="Proteomes" id="UP000030755"/>
    </source>
</evidence>
<dbReference type="HOGENOM" id="CLU_2005209_0_0_1"/>
<organism evidence="1 2">
    <name type="scientific">Rozella allomycis (strain CSF55)</name>
    <dbReference type="NCBI Taxonomy" id="988480"/>
    <lineage>
        <taxon>Eukaryota</taxon>
        <taxon>Fungi</taxon>
        <taxon>Fungi incertae sedis</taxon>
        <taxon>Cryptomycota</taxon>
        <taxon>Cryptomycota incertae sedis</taxon>
        <taxon>Rozella</taxon>
    </lineage>
</organism>
<proteinExistence type="predicted"/>
<dbReference type="EMBL" id="KE561054">
    <property type="protein sequence ID" value="EPZ33541.1"/>
    <property type="molecule type" value="Genomic_DNA"/>
</dbReference>
<name>A0A075ATE5_ROZAC</name>